<dbReference type="EMBL" id="MW030608">
    <property type="protein sequence ID" value="QPI16834.1"/>
    <property type="molecule type" value="Genomic_DNA"/>
</dbReference>
<reference evidence="1" key="1">
    <citation type="submission" date="2020-08" db="EMBL/GenBank/DDBJ databases">
        <title>Bridging the membrane lipid divide: bacteria of the FCB group superphylum have the potential to synthesize archaeal ether lipids.</title>
        <authorList>
            <person name="Villanueva L."/>
            <person name="von Meijenfeldt F.A.B."/>
            <person name="Westbye A.B."/>
            <person name="Yadav S."/>
            <person name="Hopmans E.C."/>
            <person name="Dutilh B.E."/>
            <person name="Sinninghe Damste J.S."/>
        </authorList>
    </citation>
    <scope>NUCLEOTIDE SEQUENCE</scope>
    <source>
        <strain evidence="1">NIOZ-UU159</strain>
    </source>
</reference>
<sequence>MSEYKYKIILKKTDNNIVNTIYEKVKNIYSKDKIWLVNSLKTFVFNHLNLPLYYKKDMEEVVYNYGIQKAIQYFILNKKYYEDIMILIEHDETKLIYGIAFNIIFEYFEFRIIEH</sequence>
<evidence type="ECO:0000313" key="1">
    <source>
        <dbReference type="EMBL" id="QPI16834.1"/>
    </source>
</evidence>
<protein>
    <submittedName>
        <fullName evidence="1">Uncharacterized protein</fullName>
    </submittedName>
</protein>
<organism evidence="1">
    <name type="scientific">Virus NIOZ-UU159</name>
    <dbReference type="NCBI Taxonomy" id="2763270"/>
    <lineage>
        <taxon>Viruses</taxon>
    </lineage>
</organism>
<proteinExistence type="predicted"/>
<name>A0A7S9SUM5_9VIRU</name>
<accession>A0A7S9SUM5</accession>
<gene>
    <name evidence="1" type="ORF">NIOZUU159_00331</name>
</gene>